<dbReference type="Pfam" id="PF01152">
    <property type="entry name" value="Bac_globin"/>
    <property type="match status" value="1"/>
</dbReference>
<reference evidence="7 8" key="2">
    <citation type="journal article" date="2011" name="J. Bacteriol.">
        <title>Complete genome sequence of strain HTCC2503T of Parvularcula bermudensis, the type species of the order "Parvularculales" in the class Alphaproteobacteria.</title>
        <authorList>
            <person name="Oh H.M."/>
            <person name="Kang I."/>
            <person name="Vergin K.L."/>
            <person name="Kang D."/>
            <person name="Rhee K.H."/>
            <person name="Giovannoni S.J."/>
            <person name="Cho J.C."/>
        </authorList>
    </citation>
    <scope>NUCLEOTIDE SEQUENCE [LARGE SCALE GENOMIC DNA]</scope>
    <source>
        <strain evidence="8">ATCC BAA-594 / HTCC2503 / KCTC 12087</strain>
    </source>
</reference>
<dbReference type="AlphaFoldDB" id="E0TBW6"/>
<sequence>MRALIACLSLVVATAMAPQPAAALSDDALYRALGEKAGIERVIETLLHRSLADPRIADTFEGANFERLEEKLVLQICELAGGPCVYDGLSMADSHMGQELTTAHFNALVENLRAAMAAEGVGFRAQNRLLALLAPMHRDVVTKP</sequence>
<keyword evidence="6" id="KW-0732">Signal</keyword>
<dbReference type="SUPFAM" id="SSF46458">
    <property type="entry name" value="Globin-like"/>
    <property type="match status" value="1"/>
</dbReference>
<dbReference type="KEGG" id="pbr:PB2503_01902"/>
<proteinExistence type="predicted"/>
<name>E0TBW6_PARBH</name>
<evidence type="ECO:0000256" key="5">
    <source>
        <dbReference type="PIRSR" id="PIRSR601486-1"/>
    </source>
</evidence>
<dbReference type="Proteomes" id="UP000001302">
    <property type="component" value="Chromosome"/>
</dbReference>
<evidence type="ECO:0000256" key="1">
    <source>
        <dbReference type="ARBA" id="ARBA00022448"/>
    </source>
</evidence>
<dbReference type="GO" id="GO:0020037">
    <property type="term" value="F:heme binding"/>
    <property type="evidence" value="ECO:0007669"/>
    <property type="project" value="InterPro"/>
</dbReference>
<evidence type="ECO:0000313" key="8">
    <source>
        <dbReference type="Proteomes" id="UP000001302"/>
    </source>
</evidence>
<keyword evidence="8" id="KW-1185">Reference proteome</keyword>
<keyword evidence="1" id="KW-0813">Transport</keyword>
<dbReference type="Gene3D" id="1.10.490.10">
    <property type="entry name" value="Globins"/>
    <property type="match status" value="1"/>
</dbReference>
<dbReference type="InterPro" id="IPR009050">
    <property type="entry name" value="Globin-like_sf"/>
</dbReference>
<dbReference type="STRING" id="314260.PB2503_01902"/>
<dbReference type="GO" id="GO:0046872">
    <property type="term" value="F:metal ion binding"/>
    <property type="evidence" value="ECO:0007669"/>
    <property type="project" value="UniProtKB-KW"/>
</dbReference>
<evidence type="ECO:0000256" key="4">
    <source>
        <dbReference type="ARBA" id="ARBA00023004"/>
    </source>
</evidence>
<dbReference type="InterPro" id="IPR001486">
    <property type="entry name" value="Hemoglobin_trunc"/>
</dbReference>
<dbReference type="OrthoDB" id="9795814at2"/>
<keyword evidence="3 5" id="KW-0479">Metal-binding</keyword>
<accession>E0TBW6</accession>
<dbReference type="HOGENOM" id="CLU_103526_2_0_5"/>
<keyword evidence="4 5" id="KW-0408">Iron</keyword>
<reference evidence="8" key="1">
    <citation type="submission" date="2010-08" db="EMBL/GenBank/DDBJ databases">
        <title>Genome sequence of Parvularcula bermudensis HTCC2503.</title>
        <authorList>
            <person name="Kang D.-M."/>
            <person name="Oh H.-M."/>
            <person name="Cho J.-C."/>
        </authorList>
    </citation>
    <scope>NUCLEOTIDE SEQUENCE [LARGE SCALE GENOMIC DNA]</scope>
    <source>
        <strain evidence="8">ATCC BAA-594 / HTCC2503 / KCTC 12087</strain>
    </source>
</reference>
<protein>
    <submittedName>
        <fullName evidence="7">Protozoan/cyanobacterial globin family protein</fullName>
    </submittedName>
</protein>
<feature type="chain" id="PRO_5003140539" evidence="6">
    <location>
        <begin position="24"/>
        <end position="144"/>
    </location>
</feature>
<dbReference type="eggNOG" id="COG2346">
    <property type="taxonomic scope" value="Bacteria"/>
</dbReference>
<feature type="binding site" description="distal binding residue" evidence="5">
    <location>
        <position position="95"/>
    </location>
    <ligand>
        <name>heme</name>
        <dbReference type="ChEBI" id="CHEBI:30413"/>
    </ligand>
    <ligandPart>
        <name>Fe</name>
        <dbReference type="ChEBI" id="CHEBI:18248"/>
    </ligandPart>
</feature>
<organism evidence="7 8">
    <name type="scientific">Parvularcula bermudensis (strain ATCC BAA-594 / HTCC2503 / KCTC 12087)</name>
    <dbReference type="NCBI Taxonomy" id="314260"/>
    <lineage>
        <taxon>Bacteria</taxon>
        <taxon>Pseudomonadati</taxon>
        <taxon>Pseudomonadota</taxon>
        <taxon>Alphaproteobacteria</taxon>
        <taxon>Parvularculales</taxon>
        <taxon>Parvularculaceae</taxon>
        <taxon>Parvularcula</taxon>
    </lineage>
</organism>
<evidence type="ECO:0000256" key="3">
    <source>
        <dbReference type="ARBA" id="ARBA00022723"/>
    </source>
</evidence>
<gene>
    <name evidence="7" type="ordered locus">PB2503_01902</name>
</gene>
<evidence type="ECO:0000256" key="2">
    <source>
        <dbReference type="ARBA" id="ARBA00022617"/>
    </source>
</evidence>
<dbReference type="RefSeq" id="WP_013299433.1">
    <property type="nucleotide sequence ID" value="NC_014414.1"/>
</dbReference>
<dbReference type="EMBL" id="CP002156">
    <property type="protein sequence ID" value="ADM08459.1"/>
    <property type="molecule type" value="Genomic_DNA"/>
</dbReference>
<dbReference type="GO" id="GO:0019825">
    <property type="term" value="F:oxygen binding"/>
    <property type="evidence" value="ECO:0007669"/>
    <property type="project" value="InterPro"/>
</dbReference>
<dbReference type="CDD" id="cd00454">
    <property type="entry name" value="TrHb1_N"/>
    <property type="match status" value="1"/>
</dbReference>
<evidence type="ECO:0000313" key="7">
    <source>
        <dbReference type="EMBL" id="ADM08459.1"/>
    </source>
</evidence>
<keyword evidence="2 5" id="KW-0349">Heme</keyword>
<dbReference type="InterPro" id="IPR012292">
    <property type="entry name" value="Globin/Proto"/>
</dbReference>
<evidence type="ECO:0000256" key="6">
    <source>
        <dbReference type="SAM" id="SignalP"/>
    </source>
</evidence>
<feature type="signal peptide" evidence="6">
    <location>
        <begin position="1"/>
        <end position="23"/>
    </location>
</feature>